<feature type="compositionally biased region" description="Basic residues" evidence="1">
    <location>
        <begin position="8"/>
        <end position="19"/>
    </location>
</feature>
<feature type="region of interest" description="Disordered" evidence="1">
    <location>
        <begin position="263"/>
        <end position="359"/>
    </location>
</feature>
<dbReference type="EMBL" id="AC137611">
    <property type="protein sequence ID" value="AAT69609.1"/>
    <property type="molecule type" value="Genomic_DNA"/>
</dbReference>
<reference evidence="2" key="2">
    <citation type="submission" date="2004-10" db="EMBL/GenBank/DDBJ databases">
        <title>Oryza sativa BAC OSJNBa0020H14 genomic sequence.</title>
        <authorList>
            <person name="Chow T.-Y."/>
            <person name="Hsing Y.-I.C."/>
            <person name="Chen C.-S."/>
            <person name="Chen H.-H."/>
            <person name="Liu S.-M."/>
            <person name="Chao Y.-T."/>
            <person name="Chang S.-J."/>
            <person name="Chen H.-C."/>
            <person name="Chen S.-K."/>
            <person name="Chen T.-R."/>
            <person name="Chen Y.-L."/>
            <person name="Cheng C.-H."/>
            <person name="Chung C.-I."/>
            <person name="Han S.-Y."/>
            <person name="Hsiao S.-H."/>
            <person name="Hsiung J.-N."/>
            <person name="Hsu C.-H."/>
            <person name="Huang J.-J."/>
            <person name="Kau P.-I."/>
            <person name="Lee M.-C."/>
            <person name="Leu H.-L."/>
            <person name="Li Y.-F."/>
            <person name="Lin S.-J."/>
            <person name="Lin Y.-C."/>
            <person name="Wu S.-W."/>
            <person name="Yu C.-Y."/>
            <person name="Yu S.-W."/>
            <person name="Wu H.-P."/>
            <person name="Shaw J.-F."/>
        </authorList>
    </citation>
    <scope>NUCLEOTIDE SEQUENCE</scope>
</reference>
<organism evidence="2 4">
    <name type="scientific">Oryza sativa subsp. japonica</name>
    <name type="common">Rice</name>
    <dbReference type="NCBI Taxonomy" id="39947"/>
    <lineage>
        <taxon>Eukaryota</taxon>
        <taxon>Viridiplantae</taxon>
        <taxon>Streptophyta</taxon>
        <taxon>Embryophyta</taxon>
        <taxon>Tracheophyta</taxon>
        <taxon>Spermatophyta</taxon>
        <taxon>Magnoliopsida</taxon>
        <taxon>Liliopsida</taxon>
        <taxon>Poales</taxon>
        <taxon>Poaceae</taxon>
        <taxon>BOP clade</taxon>
        <taxon>Oryzoideae</taxon>
        <taxon>Oryzeae</taxon>
        <taxon>Oryzinae</taxon>
        <taxon>Oryza</taxon>
        <taxon>Oryza sativa</taxon>
    </lineage>
</organism>
<gene>
    <name evidence="3" type="ORF">B1110B01.15</name>
    <name evidence="2" type="ORF">OSJNBa0020H14.11</name>
</gene>
<dbReference type="EMBL" id="AC147462">
    <property type="protein sequence ID" value="AAU90100.1"/>
    <property type="molecule type" value="Genomic_DNA"/>
</dbReference>
<dbReference type="Proteomes" id="UP000000763">
    <property type="component" value="Chromosome 5"/>
</dbReference>
<sequence length="575" mass="63327">MGKDKQKTTKKGKSKKVKKSEKSAILLGPSAIKDKHLNDLVKNGVISNRKSLVFKLGFPQLTPNALVRVGIFKWMIRSCGGNPHAEDFAYFHSISRYTKQNSKFGRLNFYPHSKHGCPWPAVPAIRTKWGNKWHSKWFYHQIPADLLANKECPFTFSCKTAKVVAEPSVALTADFLAIRSRVEELVSKFSVRDLFEEFVCLGIQPLTAGWNISLGQVPSEATSTLPPFEVDLNTVIPADIVCPCQTYLGPYTKDEHAKYQSLQNGSRMNRIPARVHPEIVPDSGKKKKKAARKSSSDEDDVEVEENEENSDNEGNDGNEELGENEENEGNETGEDSSSSDDDSSDSSSDDSDESSDEETALAVLPAQAALSVLKRKINPSENILVDVCAINVTPLRADASLVVPASTVAPLDVLASAATVIEKEATINPAQTTDSSDFVHEDDKIPAAELQTSALVAQDLETTRKVVEEAVRTDQVGEKDDEAHSPPFLSTPSPQLIQDVLGGFSERCAKNGRWLMGLPNFSDLGESSHLGSNFCINDLKYHCRDPRSWTRLGIDGKTPFSPILRNEPEYKMNTH</sequence>
<reference evidence="4" key="3">
    <citation type="journal article" date="2005" name="Nature">
        <title>The map-based sequence of the rice genome.</title>
        <authorList>
            <consortium name="International rice genome sequencing project (IRGSP)"/>
            <person name="Matsumoto T."/>
            <person name="Wu J."/>
            <person name="Kanamori H."/>
            <person name="Katayose Y."/>
            <person name="Fujisawa M."/>
            <person name="Namiki N."/>
            <person name="Mizuno H."/>
            <person name="Yamamoto K."/>
            <person name="Antonio B.A."/>
            <person name="Baba T."/>
            <person name="Sakata K."/>
            <person name="Nagamura Y."/>
            <person name="Aoki H."/>
            <person name="Arikawa K."/>
            <person name="Arita K."/>
            <person name="Bito T."/>
            <person name="Chiden Y."/>
            <person name="Fujitsuka N."/>
            <person name="Fukunaka R."/>
            <person name="Hamada M."/>
            <person name="Harada C."/>
            <person name="Hayashi A."/>
            <person name="Hijishita S."/>
            <person name="Honda M."/>
            <person name="Hosokawa S."/>
            <person name="Ichikawa Y."/>
            <person name="Idonuma A."/>
            <person name="Iijima M."/>
            <person name="Ikeda M."/>
            <person name="Ikeno M."/>
            <person name="Ito K."/>
            <person name="Ito S."/>
            <person name="Ito T."/>
            <person name="Ito Y."/>
            <person name="Ito Y."/>
            <person name="Iwabuchi A."/>
            <person name="Kamiya K."/>
            <person name="Karasawa W."/>
            <person name="Kurita K."/>
            <person name="Katagiri S."/>
            <person name="Kikuta A."/>
            <person name="Kobayashi H."/>
            <person name="Kobayashi N."/>
            <person name="Machita K."/>
            <person name="Maehara T."/>
            <person name="Masukawa M."/>
            <person name="Mizubayashi T."/>
            <person name="Mukai Y."/>
            <person name="Nagasaki H."/>
            <person name="Nagata Y."/>
            <person name="Naito S."/>
            <person name="Nakashima M."/>
            <person name="Nakama Y."/>
            <person name="Nakamichi Y."/>
            <person name="Nakamura M."/>
            <person name="Meguro A."/>
            <person name="Negishi M."/>
            <person name="Ohta I."/>
            <person name="Ohta T."/>
            <person name="Okamoto M."/>
            <person name="Ono N."/>
            <person name="Saji S."/>
            <person name="Sakaguchi M."/>
            <person name="Sakai K."/>
            <person name="Shibata M."/>
            <person name="Shimokawa T."/>
            <person name="Song J."/>
            <person name="Takazaki Y."/>
            <person name="Terasawa K."/>
            <person name="Tsugane M."/>
            <person name="Tsuji K."/>
            <person name="Ueda S."/>
            <person name="Waki K."/>
            <person name="Yamagata H."/>
            <person name="Yamamoto M."/>
            <person name="Yamamoto S."/>
            <person name="Yamane H."/>
            <person name="Yoshiki S."/>
            <person name="Yoshihara R."/>
            <person name="Yukawa K."/>
            <person name="Zhong H."/>
            <person name="Yano M."/>
            <person name="Yuan Q."/>
            <person name="Ouyang S."/>
            <person name="Liu J."/>
            <person name="Jones K.M."/>
            <person name="Gansberger K."/>
            <person name="Moffat K."/>
            <person name="Hill J."/>
            <person name="Bera J."/>
            <person name="Fadrosh D."/>
            <person name="Jin S."/>
            <person name="Johri S."/>
            <person name="Kim M."/>
            <person name="Overton L."/>
            <person name="Reardon M."/>
            <person name="Tsitrin T."/>
            <person name="Vuong H."/>
            <person name="Weaver B."/>
            <person name="Ciecko A."/>
            <person name="Tallon L."/>
            <person name="Jackson J."/>
            <person name="Pai G."/>
            <person name="Aken S.V."/>
            <person name="Utterback T."/>
            <person name="Reidmuller S."/>
            <person name="Feldblyum T."/>
            <person name="Hsiao J."/>
            <person name="Zismann V."/>
            <person name="Iobst S."/>
            <person name="de Vazeille A.R."/>
            <person name="Buell C.R."/>
            <person name="Ying K."/>
            <person name="Li Y."/>
            <person name="Lu T."/>
            <person name="Huang Y."/>
            <person name="Zhao Q."/>
            <person name="Feng Q."/>
            <person name="Zhang L."/>
            <person name="Zhu J."/>
            <person name="Weng Q."/>
            <person name="Mu J."/>
            <person name="Lu Y."/>
            <person name="Fan D."/>
            <person name="Liu Y."/>
            <person name="Guan J."/>
            <person name="Zhang Y."/>
            <person name="Yu S."/>
            <person name="Liu X."/>
            <person name="Zhang Y."/>
            <person name="Hong G."/>
            <person name="Han B."/>
            <person name="Choisne N."/>
            <person name="Demange N."/>
            <person name="Orjeda G."/>
            <person name="Samain S."/>
            <person name="Cattolico L."/>
            <person name="Pelletier E."/>
            <person name="Couloux A."/>
            <person name="Segurens B."/>
            <person name="Wincker P."/>
            <person name="D'Hont A."/>
            <person name="Scarpelli C."/>
            <person name="Weissenbach J."/>
            <person name="Salanoubat M."/>
            <person name="Quetier F."/>
            <person name="Yu Y."/>
            <person name="Kim H.R."/>
            <person name="Rambo T."/>
            <person name="Currie J."/>
            <person name="Collura K."/>
            <person name="Luo M."/>
            <person name="Yang T."/>
            <person name="Ammiraju J.S.S."/>
            <person name="Engler F."/>
            <person name="Soderlund C."/>
            <person name="Wing R.A."/>
            <person name="Palmer L.E."/>
            <person name="de la Bastide M."/>
            <person name="Spiegel L."/>
            <person name="Nascimento L."/>
            <person name="Zutavern T."/>
            <person name="O'Shaughnessy A."/>
            <person name="Dike S."/>
            <person name="Dedhia N."/>
            <person name="Preston R."/>
            <person name="Balija V."/>
            <person name="McCombie W.R."/>
            <person name="Chow T."/>
            <person name="Chen H."/>
            <person name="Chung M."/>
            <person name="Chen C."/>
            <person name="Shaw J."/>
            <person name="Wu H."/>
            <person name="Hsiao K."/>
            <person name="Chao Y."/>
            <person name="Chu M."/>
            <person name="Cheng C."/>
            <person name="Hour A."/>
            <person name="Lee P."/>
            <person name="Lin S."/>
            <person name="Lin Y."/>
            <person name="Liou J."/>
            <person name="Liu S."/>
            <person name="Hsing Y."/>
            <person name="Raghuvanshi S."/>
            <person name="Mohanty A."/>
            <person name="Bharti A.K."/>
            <person name="Gaur A."/>
            <person name="Gupta V."/>
            <person name="Kumar D."/>
            <person name="Ravi V."/>
            <person name="Vij S."/>
            <person name="Kapur A."/>
            <person name="Khurana P."/>
            <person name="Khurana P."/>
            <person name="Khurana J.P."/>
            <person name="Tyagi A.K."/>
            <person name="Gaikwad K."/>
            <person name="Singh A."/>
            <person name="Dalal V."/>
            <person name="Srivastava S."/>
            <person name="Dixit A."/>
            <person name="Pal A.K."/>
            <person name="Ghazi I.A."/>
            <person name="Yadav M."/>
            <person name="Pandit A."/>
            <person name="Bhargava A."/>
            <person name="Sureshbabu K."/>
            <person name="Batra K."/>
            <person name="Sharma T.R."/>
            <person name="Mohapatra T."/>
            <person name="Singh N.K."/>
            <person name="Messing J."/>
            <person name="Nelson A.B."/>
            <person name="Fuks G."/>
            <person name="Kavchok S."/>
            <person name="Keizer G."/>
            <person name="Linton E."/>
            <person name="Llaca V."/>
            <person name="Song R."/>
            <person name="Tanyolac B."/>
            <person name="Young S."/>
            <person name="Ho-Il K."/>
            <person name="Hahn J.H."/>
            <person name="Sangsakoo G."/>
            <person name="Vanavichit A."/>
            <person name="de Mattos Luiz.A.T."/>
            <person name="Zimmer P.D."/>
            <person name="Malone G."/>
            <person name="Dellagostin O."/>
            <person name="de Oliveira A.C."/>
            <person name="Bevan M."/>
            <person name="Bancroft I."/>
            <person name="Minx P."/>
            <person name="Cordum H."/>
            <person name="Wilson R."/>
            <person name="Cheng Z."/>
            <person name="Jin W."/>
            <person name="Jiang J."/>
            <person name="Leong S.A."/>
            <person name="Iwama H."/>
            <person name="Gojobori T."/>
            <person name="Itoh T."/>
            <person name="Niimura Y."/>
            <person name="Fujii Y."/>
            <person name="Habara T."/>
            <person name="Sakai H."/>
            <person name="Sato Y."/>
            <person name="Wilson G."/>
            <person name="Kumar K."/>
            <person name="McCouch S."/>
            <person name="Juretic N."/>
            <person name="Hoen D."/>
            <person name="Wright S."/>
            <person name="Bruskiewich R."/>
            <person name="Bureau T."/>
            <person name="Miyao A."/>
            <person name="Hirochika H."/>
            <person name="Nishikawa T."/>
            <person name="Kadowaki K."/>
            <person name="Sugiura M."/>
            <person name="Burr B."/>
            <person name="Sasaki T."/>
        </authorList>
    </citation>
    <scope>NUCLEOTIDE SEQUENCE [LARGE SCALE GENOMIC DNA]</scope>
    <source>
        <strain evidence="4">cv. Nipponbare</strain>
    </source>
</reference>
<feature type="compositionally biased region" description="Basic and acidic residues" evidence="1">
    <location>
        <begin position="473"/>
        <end position="484"/>
    </location>
</feature>
<protein>
    <submittedName>
        <fullName evidence="2">Uncharacterized protein</fullName>
    </submittedName>
</protein>
<evidence type="ECO:0000256" key="1">
    <source>
        <dbReference type="SAM" id="MobiDB-lite"/>
    </source>
</evidence>
<evidence type="ECO:0000313" key="2">
    <source>
        <dbReference type="EMBL" id="AAT69609.1"/>
    </source>
</evidence>
<reference evidence="4" key="4">
    <citation type="journal article" date="2008" name="Nucleic Acids Res.">
        <title>The rice annotation project database (RAP-DB): 2008 update.</title>
        <authorList>
            <consortium name="The rice annotation project (RAP)"/>
        </authorList>
    </citation>
    <scope>GENOME REANNOTATION</scope>
    <source>
        <strain evidence="4">cv. Nipponbare</strain>
    </source>
</reference>
<feature type="region of interest" description="Disordered" evidence="1">
    <location>
        <begin position="1"/>
        <end position="21"/>
    </location>
</feature>
<accession>Q6F2M7</accession>
<reference evidence="3" key="1">
    <citation type="submission" date="2004-10" db="EMBL/GenBank/DDBJ databases">
        <title>Oryza sativa BAC B1110B01 genomic sequence.</title>
        <authorList>
            <person name="Chow T.-Y."/>
            <person name="Hsing Y.-I.C."/>
            <person name="Chen C.-S."/>
            <person name="Chen H.-H."/>
            <person name="Liu S.-M."/>
            <person name="Chao Y.-T."/>
            <person name="Chang S.-J."/>
            <person name="Chen H.-C."/>
            <person name="Chen S.-K."/>
            <person name="Chen T.-R."/>
            <person name="Chen Y.-L."/>
            <person name="Cheng C.-H."/>
            <person name="Chung C.-I."/>
            <person name="Han S.-Y."/>
            <person name="Hsiao S.-H."/>
            <person name="Hsiung J.-N."/>
            <person name="Hsu C.-H."/>
            <person name="Huang J.-J."/>
            <person name="Kau P.-I."/>
            <person name="Lee M.-C."/>
            <person name="Leu H.-L."/>
            <person name="Li Y.-F."/>
            <person name="Lin S.-J."/>
            <person name="Lin Y.-C."/>
            <person name="Wu S.-W."/>
            <person name="Yu C.-Y."/>
            <person name="Yu S.-W."/>
            <person name="Wu H.-P."/>
            <person name="Shaw J.-F."/>
        </authorList>
    </citation>
    <scope>NUCLEOTIDE SEQUENCE</scope>
</reference>
<feature type="region of interest" description="Disordered" evidence="1">
    <location>
        <begin position="473"/>
        <end position="492"/>
    </location>
</feature>
<dbReference type="AlphaFoldDB" id="Q6F2M7"/>
<name>Q6F2M7_ORYSJ</name>
<evidence type="ECO:0000313" key="3">
    <source>
        <dbReference type="EMBL" id="AAU90100.1"/>
    </source>
</evidence>
<feature type="compositionally biased region" description="Acidic residues" evidence="1">
    <location>
        <begin position="297"/>
        <end position="359"/>
    </location>
</feature>
<evidence type="ECO:0000313" key="4">
    <source>
        <dbReference type="Proteomes" id="UP000000763"/>
    </source>
</evidence>
<proteinExistence type="predicted"/>